<dbReference type="OrthoDB" id="7709484at2"/>
<organism evidence="3 4">
    <name type="scientific">Yoonia sediminilitoris</name>
    <dbReference type="NCBI Taxonomy" id="1286148"/>
    <lineage>
        <taxon>Bacteria</taxon>
        <taxon>Pseudomonadati</taxon>
        <taxon>Pseudomonadota</taxon>
        <taxon>Alphaproteobacteria</taxon>
        <taxon>Rhodobacterales</taxon>
        <taxon>Paracoccaceae</taxon>
        <taxon>Yoonia</taxon>
    </lineage>
</organism>
<dbReference type="GO" id="GO:0004190">
    <property type="term" value="F:aspartic-type endopeptidase activity"/>
    <property type="evidence" value="ECO:0007669"/>
    <property type="project" value="InterPro"/>
</dbReference>
<dbReference type="AlphaFoldDB" id="A0A2T6KK58"/>
<dbReference type="InterPro" id="IPR000045">
    <property type="entry name" value="Prepilin_IV_endopep_pep"/>
</dbReference>
<name>A0A2T6KK58_9RHOB</name>
<keyword evidence="1" id="KW-0472">Membrane</keyword>
<dbReference type="GO" id="GO:0016020">
    <property type="term" value="C:membrane"/>
    <property type="evidence" value="ECO:0007669"/>
    <property type="project" value="InterPro"/>
</dbReference>
<feature type="transmembrane region" description="Helical" evidence="1">
    <location>
        <begin position="83"/>
        <end position="100"/>
    </location>
</feature>
<proteinExistence type="predicted"/>
<sequence>MAMTAEAAYWFLPAVIPFSIYVAWRDLSTMKIPNKANMILLGIYAVFGLFAFPFDLYLWQWLHIPIVFAVGLLLWMGRLMGAGDVKFLVAASPFFVVTSWDDGYFLIVLYTSSLLAGVIVFYSFKFLPVLHAPVSGWQSLREGRRFPKGPMLAVILLAYLILAAVYG</sequence>
<evidence type="ECO:0000313" key="4">
    <source>
        <dbReference type="Proteomes" id="UP000244523"/>
    </source>
</evidence>
<dbReference type="Gene3D" id="1.20.120.1220">
    <property type="match status" value="1"/>
</dbReference>
<keyword evidence="1" id="KW-1133">Transmembrane helix</keyword>
<comment type="caution">
    <text evidence="3">The sequence shown here is derived from an EMBL/GenBank/DDBJ whole genome shotgun (WGS) entry which is preliminary data.</text>
</comment>
<evidence type="ECO:0000256" key="1">
    <source>
        <dbReference type="SAM" id="Phobius"/>
    </source>
</evidence>
<keyword evidence="1" id="KW-0812">Transmembrane</keyword>
<dbReference type="EMBL" id="QBUD01000003">
    <property type="protein sequence ID" value="PUB16325.1"/>
    <property type="molecule type" value="Genomic_DNA"/>
</dbReference>
<keyword evidence="4" id="KW-1185">Reference proteome</keyword>
<gene>
    <name evidence="3" type="ORF">C8N45_103179</name>
</gene>
<dbReference type="Proteomes" id="UP000244523">
    <property type="component" value="Unassembled WGS sequence"/>
</dbReference>
<evidence type="ECO:0000259" key="2">
    <source>
        <dbReference type="Pfam" id="PF01478"/>
    </source>
</evidence>
<reference evidence="3 4" key="1">
    <citation type="submission" date="2018-04" db="EMBL/GenBank/DDBJ databases">
        <title>Genomic Encyclopedia of Archaeal and Bacterial Type Strains, Phase II (KMG-II): from individual species to whole genera.</title>
        <authorList>
            <person name="Goeker M."/>
        </authorList>
    </citation>
    <scope>NUCLEOTIDE SEQUENCE [LARGE SCALE GENOMIC DNA]</scope>
    <source>
        <strain evidence="3 4">DSM 29955</strain>
    </source>
</reference>
<feature type="domain" description="Prepilin type IV endopeptidase peptidase" evidence="2">
    <location>
        <begin position="16"/>
        <end position="119"/>
    </location>
</feature>
<dbReference type="Pfam" id="PF01478">
    <property type="entry name" value="Peptidase_A24"/>
    <property type="match status" value="1"/>
</dbReference>
<feature type="transmembrane region" description="Helical" evidence="1">
    <location>
        <begin position="7"/>
        <end position="24"/>
    </location>
</feature>
<feature type="transmembrane region" description="Helical" evidence="1">
    <location>
        <begin position="36"/>
        <end position="52"/>
    </location>
</feature>
<feature type="transmembrane region" description="Helical" evidence="1">
    <location>
        <begin position="149"/>
        <end position="166"/>
    </location>
</feature>
<feature type="transmembrane region" description="Helical" evidence="1">
    <location>
        <begin position="106"/>
        <end position="128"/>
    </location>
</feature>
<accession>A0A2T6KK58</accession>
<protein>
    <submittedName>
        <fullName evidence="3">Prepilin peptidase CpaA</fullName>
    </submittedName>
</protein>
<evidence type="ECO:0000313" key="3">
    <source>
        <dbReference type="EMBL" id="PUB16325.1"/>
    </source>
</evidence>
<dbReference type="RefSeq" id="WP_108385930.1">
    <property type="nucleotide sequence ID" value="NZ_QBUD01000003.1"/>
</dbReference>